<evidence type="ECO:0000313" key="2">
    <source>
        <dbReference type="Proteomes" id="UP001321804"/>
    </source>
</evidence>
<dbReference type="Proteomes" id="UP001321804">
    <property type="component" value="Chromosome"/>
</dbReference>
<accession>A0AAU9DGB9</accession>
<reference evidence="1 2" key="1">
    <citation type="journal article" date="2023" name="Microbiol. Spectr.">
        <title>Symbiosis of Carpenter Bees with Uncharacterized Lactic Acid Bacteria Showing NAD Auxotrophy.</title>
        <authorList>
            <person name="Kawasaki S."/>
            <person name="Ozawa K."/>
            <person name="Mori T."/>
            <person name="Yamamoto A."/>
            <person name="Ito M."/>
            <person name="Ohkuma M."/>
            <person name="Sakamoto M."/>
            <person name="Matsutani M."/>
        </authorList>
    </citation>
    <scope>NUCLEOTIDE SEQUENCE [LARGE SCALE GENOMIC DNA]</scope>
    <source>
        <strain evidence="1 2">KimC2</strain>
    </source>
</reference>
<name>A0AAU9DGB9_9LACO</name>
<dbReference type="EMBL" id="AP026801">
    <property type="protein sequence ID" value="BDR55767.1"/>
    <property type="molecule type" value="Genomic_DNA"/>
</dbReference>
<dbReference type="Pfam" id="PF14112">
    <property type="entry name" value="DUF4284"/>
    <property type="match status" value="2"/>
</dbReference>
<sequence>MNEVNIQIWIGNNFAAEDKYLKYFEQNEDANPLDPNYVEECQFLANIGDIWFDPNFMVIPKRFAESQDIQTIIDIIKVDEAEKAKIHQVCEILEITEANAVFWYVNADLEVELEVEKPYRENYNGLKYIGNFCAGSIYEEKTLTHQATEQHVWLGSNFNKEYDEYFELDRPNNFCHDLGISWYDEDFIGYPKPLKKEVTVSKLVNKLLGPGMPCEQEIVESCHRLGIDNGNTLFWYDANQLGFNPPERDNYNGLKYIGKFSF</sequence>
<gene>
    <name evidence="1" type="ORF">KIMC2_03290</name>
</gene>
<dbReference type="InterPro" id="IPR025560">
    <property type="entry name" value="Imm22"/>
</dbReference>
<dbReference type="RefSeq" id="WP_317697338.1">
    <property type="nucleotide sequence ID" value="NZ_AP026801.1"/>
</dbReference>
<keyword evidence="2" id="KW-1185">Reference proteome</keyword>
<dbReference type="KEGG" id="xak:KIMC2_03290"/>
<organism evidence="1 2">
    <name type="scientific">Xylocopilactobacillus apis</name>
    <dbReference type="NCBI Taxonomy" id="2932183"/>
    <lineage>
        <taxon>Bacteria</taxon>
        <taxon>Bacillati</taxon>
        <taxon>Bacillota</taxon>
        <taxon>Bacilli</taxon>
        <taxon>Lactobacillales</taxon>
        <taxon>Lactobacillaceae</taxon>
        <taxon>Xylocopilactobacillus</taxon>
    </lineage>
</organism>
<evidence type="ECO:0008006" key="3">
    <source>
        <dbReference type="Google" id="ProtNLM"/>
    </source>
</evidence>
<proteinExistence type="predicted"/>
<dbReference type="AlphaFoldDB" id="A0AAU9DGB9"/>
<evidence type="ECO:0000313" key="1">
    <source>
        <dbReference type="EMBL" id="BDR55767.1"/>
    </source>
</evidence>
<protein>
    <recommendedName>
        <fullName evidence="3">Immunity protein 22</fullName>
    </recommendedName>
</protein>